<dbReference type="OrthoDB" id="266718at2759"/>
<dbReference type="PROSITE" id="PS00107">
    <property type="entry name" value="PROTEIN_KINASE_ATP"/>
    <property type="match status" value="1"/>
</dbReference>
<dbReference type="PROSITE" id="PS50011">
    <property type="entry name" value="PROTEIN_KINASE_DOM"/>
    <property type="match status" value="1"/>
</dbReference>
<evidence type="ECO:0000256" key="1">
    <source>
        <dbReference type="ARBA" id="ARBA00022679"/>
    </source>
</evidence>
<dbReference type="SUPFAM" id="SSF56112">
    <property type="entry name" value="Protein kinase-like (PK-like)"/>
    <property type="match status" value="1"/>
</dbReference>
<dbReference type="Proteomes" id="UP000054408">
    <property type="component" value="Unassembled WGS sequence"/>
</dbReference>
<dbReference type="Gene3D" id="3.30.200.20">
    <property type="entry name" value="Phosphorylase Kinase, domain 1"/>
    <property type="match status" value="1"/>
</dbReference>
<dbReference type="Gene3D" id="1.10.510.10">
    <property type="entry name" value="Transferase(Phosphotransferase) domain 1"/>
    <property type="match status" value="1"/>
</dbReference>
<evidence type="ECO:0000256" key="4">
    <source>
        <dbReference type="ARBA" id="ARBA00022840"/>
    </source>
</evidence>
<evidence type="ECO:0000259" key="7">
    <source>
        <dbReference type="PROSITE" id="PS50011"/>
    </source>
</evidence>
<feature type="domain" description="Protein kinase" evidence="7">
    <location>
        <begin position="494"/>
        <end position="780"/>
    </location>
</feature>
<evidence type="ECO:0000256" key="6">
    <source>
        <dbReference type="SAM" id="MobiDB-lite"/>
    </source>
</evidence>
<dbReference type="GO" id="GO:0004672">
    <property type="term" value="F:protein kinase activity"/>
    <property type="evidence" value="ECO:0007669"/>
    <property type="project" value="InterPro"/>
</dbReference>
<dbReference type="SMART" id="SM00220">
    <property type="entry name" value="S_TKc"/>
    <property type="match status" value="1"/>
</dbReference>
<feature type="compositionally biased region" description="Basic residues" evidence="6">
    <location>
        <begin position="124"/>
        <end position="134"/>
    </location>
</feature>
<keyword evidence="3 8" id="KW-0418">Kinase</keyword>
<accession>A0A0L0DK53</accession>
<dbReference type="Pfam" id="PF00069">
    <property type="entry name" value="Pkinase"/>
    <property type="match status" value="1"/>
</dbReference>
<dbReference type="PANTHER" id="PTHR48016">
    <property type="entry name" value="MAP KINASE KINASE KINASE SSK2-RELATED-RELATED"/>
    <property type="match status" value="1"/>
</dbReference>
<feature type="region of interest" description="Disordered" evidence="6">
    <location>
        <begin position="299"/>
        <end position="324"/>
    </location>
</feature>
<feature type="region of interest" description="Disordered" evidence="6">
    <location>
        <begin position="872"/>
        <end position="892"/>
    </location>
</feature>
<keyword evidence="2 5" id="KW-0547">Nucleotide-binding</keyword>
<dbReference type="InterPro" id="IPR011009">
    <property type="entry name" value="Kinase-like_dom_sf"/>
</dbReference>
<evidence type="ECO:0000313" key="9">
    <source>
        <dbReference type="Proteomes" id="UP000054408"/>
    </source>
</evidence>
<organism evidence="8 9">
    <name type="scientific">Thecamonas trahens ATCC 50062</name>
    <dbReference type="NCBI Taxonomy" id="461836"/>
    <lineage>
        <taxon>Eukaryota</taxon>
        <taxon>Apusozoa</taxon>
        <taxon>Apusomonadida</taxon>
        <taxon>Apusomonadidae</taxon>
        <taxon>Thecamonas</taxon>
    </lineage>
</organism>
<evidence type="ECO:0000256" key="2">
    <source>
        <dbReference type="ARBA" id="ARBA00022741"/>
    </source>
</evidence>
<feature type="region of interest" description="Disordered" evidence="6">
    <location>
        <begin position="383"/>
        <end position="408"/>
    </location>
</feature>
<name>A0A0L0DK53_THETB</name>
<feature type="compositionally biased region" description="Low complexity" evidence="6">
    <location>
        <begin position="135"/>
        <end position="154"/>
    </location>
</feature>
<feature type="region of interest" description="Disordered" evidence="6">
    <location>
        <begin position="430"/>
        <end position="472"/>
    </location>
</feature>
<dbReference type="CDD" id="cd06606">
    <property type="entry name" value="STKc_MAPKKK"/>
    <property type="match status" value="1"/>
</dbReference>
<feature type="compositionally biased region" description="Low complexity" evidence="6">
    <location>
        <begin position="239"/>
        <end position="258"/>
    </location>
</feature>
<feature type="compositionally biased region" description="Low complexity" evidence="6">
    <location>
        <begin position="383"/>
        <end position="406"/>
    </location>
</feature>
<dbReference type="AlphaFoldDB" id="A0A0L0DK53"/>
<dbReference type="InterPro" id="IPR008271">
    <property type="entry name" value="Ser/Thr_kinase_AS"/>
</dbReference>
<keyword evidence="1" id="KW-0808">Transferase</keyword>
<feature type="binding site" evidence="5">
    <location>
        <position position="523"/>
    </location>
    <ligand>
        <name>ATP</name>
        <dbReference type="ChEBI" id="CHEBI:30616"/>
    </ligand>
</feature>
<reference evidence="8 9" key="1">
    <citation type="submission" date="2010-05" db="EMBL/GenBank/DDBJ databases">
        <title>The Genome Sequence of Thecamonas trahens ATCC 50062.</title>
        <authorList>
            <consortium name="The Broad Institute Genome Sequencing Platform"/>
            <person name="Russ C."/>
            <person name="Cuomo C."/>
            <person name="Shea T."/>
            <person name="Young S.K."/>
            <person name="Zeng Q."/>
            <person name="Koehrsen M."/>
            <person name="Haas B."/>
            <person name="Borodovsky M."/>
            <person name="Guigo R."/>
            <person name="Alvarado L."/>
            <person name="Berlin A."/>
            <person name="Bochicchio J."/>
            <person name="Borenstein D."/>
            <person name="Chapman S."/>
            <person name="Chen Z."/>
            <person name="Freedman E."/>
            <person name="Gellesch M."/>
            <person name="Goldberg J."/>
            <person name="Griggs A."/>
            <person name="Gujja S."/>
            <person name="Heilman E."/>
            <person name="Heiman D."/>
            <person name="Hepburn T."/>
            <person name="Howarth C."/>
            <person name="Jen D."/>
            <person name="Larson L."/>
            <person name="Mehta T."/>
            <person name="Park D."/>
            <person name="Pearson M."/>
            <person name="Roberts A."/>
            <person name="Saif S."/>
            <person name="Shenoy N."/>
            <person name="Sisk P."/>
            <person name="Stolte C."/>
            <person name="Sykes S."/>
            <person name="Thomson T."/>
            <person name="Walk T."/>
            <person name="White J."/>
            <person name="Yandava C."/>
            <person name="Burger G."/>
            <person name="Gray M.W."/>
            <person name="Holland P.W.H."/>
            <person name="King N."/>
            <person name="Lang F.B.F."/>
            <person name="Roger A.J."/>
            <person name="Ruiz-Trillo I."/>
            <person name="Lander E."/>
            <person name="Nusbaum C."/>
        </authorList>
    </citation>
    <scope>NUCLEOTIDE SEQUENCE [LARGE SCALE GENOMIC DNA]</scope>
    <source>
        <strain evidence="8 9">ATCC 50062</strain>
    </source>
</reference>
<dbReference type="PROSITE" id="PS00108">
    <property type="entry name" value="PROTEIN_KINASE_ST"/>
    <property type="match status" value="1"/>
</dbReference>
<evidence type="ECO:0000256" key="3">
    <source>
        <dbReference type="ARBA" id="ARBA00022777"/>
    </source>
</evidence>
<protein>
    <submittedName>
        <fullName evidence="8">STE/STE11 protein kinase</fullName>
    </submittedName>
</protein>
<dbReference type="InterPro" id="IPR017441">
    <property type="entry name" value="Protein_kinase_ATP_BS"/>
</dbReference>
<evidence type="ECO:0000256" key="5">
    <source>
        <dbReference type="PROSITE-ProRule" id="PRU10141"/>
    </source>
</evidence>
<dbReference type="STRING" id="461836.A0A0L0DK53"/>
<evidence type="ECO:0000313" key="8">
    <source>
        <dbReference type="EMBL" id="KNC52794.1"/>
    </source>
</evidence>
<dbReference type="InterPro" id="IPR000719">
    <property type="entry name" value="Prot_kinase_dom"/>
</dbReference>
<dbReference type="InterPro" id="IPR050538">
    <property type="entry name" value="MAP_kinase_kinase_kinase"/>
</dbReference>
<dbReference type="EMBL" id="GL349475">
    <property type="protein sequence ID" value="KNC52794.1"/>
    <property type="molecule type" value="Genomic_DNA"/>
</dbReference>
<keyword evidence="9" id="KW-1185">Reference proteome</keyword>
<sequence length="892" mass="94340">MGCGSSRTSQTTATTSRALIKHRFDSGRPSYFEVLGAAARAIYAESGARDLSVDELNNLEIDLVFFDQDGDPILIFDEASWLLALDDAKAMASRAATSRDLARKAPASPQRSRPPTLVLEVRFSSKRRRSKRLTRLGSGRSRAGRSSPAPALSPVLEAKSNTHATSKSGEDSSPSSGFLPSAALPPRPPGRAHGLGSSSSSVGIILPVPSSNGPVVPVEMTSTYSMASGESRAVEIDEPSTPSQTSPPTAAVAPRPTTFGDRTGVEGGDLSFVHITKHISSPEVSSACDEVVLASASECRTPTTPLPERSPRMRPSPRTLVRGTRASPRMTAATGVMGSRPLDLGEKSAELSQSLAARTVAAAGGLTEPQLVFDDDEKDLFDSFDSSSSSSRNSSSSSSHGSGRNSPVVAGTSELEVIFDDDENALFASINSDSTSSSGSGSGSGSRSGSEAGEPLSDERPEPQTSPVPEPDLVFDGEVAEAEAVAAKDGAIRWKRGRLLGMGAFGKVYIGIDLDRHQPMAVKVVEFVPPPHPRGEKADGELPATMLREMTEAEREIELLKSLRHDNIVRYIGASKVVDSAGTHALHIFLEFVGCGSLATLLAHHRNADGSAGLDEATSRAYMYQILEGLLHLHDHKVIHRDIKAGNVLISKQPSFPALHTMKIADFGASTTFSTVAPVHGHTLAGTPNFMAPEVIRQEGHSLKADIWSVGCLVIEMLTGLPPWPKSEPMAVLFSVAQHKRTPPLPNGISAALGDFLARCFAHNPAQRPSAAALLRHAWFDGIAQLPADSLDATVVAAIDIDDIAAEIDELMAASHAARPNAKVSFSFASHAKASTRINAHDEKPLSATKSLAERYAELLASGDDDALAEFEAEMEASAAPTRTASGRLRRD</sequence>
<dbReference type="eggNOG" id="KOG0198">
    <property type="taxonomic scope" value="Eukaryota"/>
</dbReference>
<keyword evidence="4 5" id="KW-0067">ATP-binding</keyword>
<feature type="region of interest" description="Disordered" evidence="6">
    <location>
        <begin position="226"/>
        <end position="262"/>
    </location>
</feature>
<dbReference type="PANTHER" id="PTHR48016:SF56">
    <property type="entry name" value="MAPKK KINASE"/>
    <property type="match status" value="1"/>
</dbReference>
<proteinExistence type="predicted"/>
<feature type="region of interest" description="Disordered" evidence="6">
    <location>
        <begin position="98"/>
        <end position="198"/>
    </location>
</feature>
<dbReference type="RefSeq" id="XP_013755104.1">
    <property type="nucleotide sequence ID" value="XM_013899650.1"/>
</dbReference>
<dbReference type="GO" id="GO:0005524">
    <property type="term" value="F:ATP binding"/>
    <property type="evidence" value="ECO:0007669"/>
    <property type="project" value="UniProtKB-UniRule"/>
</dbReference>
<gene>
    <name evidence="8" type="ORF">AMSG_08683</name>
</gene>
<dbReference type="GeneID" id="25567320"/>